<feature type="compositionally biased region" description="Basic residues" evidence="1">
    <location>
        <begin position="1"/>
        <end position="11"/>
    </location>
</feature>
<dbReference type="Proteomes" id="UP000634136">
    <property type="component" value="Unassembled WGS sequence"/>
</dbReference>
<evidence type="ECO:0000313" key="3">
    <source>
        <dbReference type="Proteomes" id="UP000634136"/>
    </source>
</evidence>
<protein>
    <recommendedName>
        <fullName evidence="4">Transposase</fullName>
    </recommendedName>
</protein>
<sequence>MPRGVAKRKRSSFQGDVDHQAQQGDPQHDLEHTDDHGHHLQQGDMSHHSKHGDVGERRTENRIFLKVEGNNFNPSGASRQLVNIIKKSFSGAWVTWGKIPKYVTDRWFNEFQRLYYWNEEDNMDIRSHFEHVGSVRLSNTMNKAKKEFYKKNRTPKWISEVHWKEMMVKFKKIINKRIDDVSRMQDGNTGDGQVDEEETSDEEANEEDDAEFFSCQSLLSKEQVTSAWIEAAGGVTKGRLYGLGSDNNTFVCGRDHTSMSTSTSTPTTHNFDSSDFQEAVNRVVEEKLSEMRARLQEEMQTTIQATIEAMRSGQPPIWDCVGNSFWNIVDSTFLIFWIDVNCWRIQLAICAVDVAVAVVSALNDEGTSMNWYWDIVWDEAANKG</sequence>
<feature type="compositionally biased region" description="Basic and acidic residues" evidence="1">
    <location>
        <begin position="45"/>
        <end position="57"/>
    </location>
</feature>
<reference evidence="2" key="1">
    <citation type="submission" date="2020-09" db="EMBL/GenBank/DDBJ databases">
        <title>Genome-Enabled Discovery of Anthraquinone Biosynthesis in Senna tora.</title>
        <authorList>
            <person name="Kang S.-H."/>
            <person name="Pandey R.P."/>
            <person name="Lee C.-M."/>
            <person name="Sim J.-S."/>
            <person name="Jeong J.-T."/>
            <person name="Choi B.-S."/>
            <person name="Jung M."/>
            <person name="Ginzburg D."/>
            <person name="Zhao K."/>
            <person name="Won S.Y."/>
            <person name="Oh T.-J."/>
            <person name="Yu Y."/>
            <person name="Kim N.-H."/>
            <person name="Lee O.R."/>
            <person name="Lee T.-H."/>
            <person name="Bashyal P."/>
            <person name="Kim T.-S."/>
            <person name="Lee W.-H."/>
            <person name="Kawkins C."/>
            <person name="Kim C.-K."/>
            <person name="Kim J.S."/>
            <person name="Ahn B.O."/>
            <person name="Rhee S.Y."/>
            <person name="Sohng J.K."/>
        </authorList>
    </citation>
    <scope>NUCLEOTIDE SEQUENCE</scope>
    <source>
        <tissue evidence="2">Leaf</tissue>
    </source>
</reference>
<dbReference type="AlphaFoldDB" id="A0A834SZ31"/>
<keyword evidence="3" id="KW-1185">Reference proteome</keyword>
<feature type="compositionally biased region" description="Basic and acidic residues" evidence="1">
    <location>
        <begin position="26"/>
        <end position="38"/>
    </location>
</feature>
<evidence type="ECO:0000313" key="2">
    <source>
        <dbReference type="EMBL" id="KAF7810632.1"/>
    </source>
</evidence>
<feature type="region of interest" description="Disordered" evidence="1">
    <location>
        <begin position="181"/>
        <end position="211"/>
    </location>
</feature>
<feature type="compositionally biased region" description="Acidic residues" evidence="1">
    <location>
        <begin position="193"/>
        <end position="211"/>
    </location>
</feature>
<comment type="caution">
    <text evidence="2">The sequence shown here is derived from an EMBL/GenBank/DDBJ whole genome shotgun (WGS) entry which is preliminary data.</text>
</comment>
<evidence type="ECO:0008006" key="4">
    <source>
        <dbReference type="Google" id="ProtNLM"/>
    </source>
</evidence>
<dbReference type="EMBL" id="JAAIUW010000011">
    <property type="protein sequence ID" value="KAF7810632.1"/>
    <property type="molecule type" value="Genomic_DNA"/>
</dbReference>
<feature type="region of interest" description="Disordered" evidence="1">
    <location>
        <begin position="1"/>
        <end position="57"/>
    </location>
</feature>
<organism evidence="2 3">
    <name type="scientific">Senna tora</name>
    <dbReference type="NCBI Taxonomy" id="362788"/>
    <lineage>
        <taxon>Eukaryota</taxon>
        <taxon>Viridiplantae</taxon>
        <taxon>Streptophyta</taxon>
        <taxon>Embryophyta</taxon>
        <taxon>Tracheophyta</taxon>
        <taxon>Spermatophyta</taxon>
        <taxon>Magnoliopsida</taxon>
        <taxon>eudicotyledons</taxon>
        <taxon>Gunneridae</taxon>
        <taxon>Pentapetalae</taxon>
        <taxon>rosids</taxon>
        <taxon>fabids</taxon>
        <taxon>Fabales</taxon>
        <taxon>Fabaceae</taxon>
        <taxon>Caesalpinioideae</taxon>
        <taxon>Cassia clade</taxon>
        <taxon>Senna</taxon>
    </lineage>
</organism>
<dbReference type="OrthoDB" id="1298958at2759"/>
<name>A0A834SZ31_9FABA</name>
<evidence type="ECO:0000256" key="1">
    <source>
        <dbReference type="SAM" id="MobiDB-lite"/>
    </source>
</evidence>
<gene>
    <name evidence="2" type="ORF">G2W53_037375</name>
</gene>
<accession>A0A834SZ31</accession>
<proteinExistence type="predicted"/>